<dbReference type="Proteomes" id="UP000635477">
    <property type="component" value="Unassembled WGS sequence"/>
</dbReference>
<proteinExistence type="predicted"/>
<comment type="caution">
    <text evidence="2">The sequence shown here is derived from an EMBL/GenBank/DDBJ whole genome shotgun (WGS) entry which is preliminary data.</text>
</comment>
<reference evidence="2" key="1">
    <citation type="journal article" date="2020" name="BMC Genomics">
        <title>Correction to: Identification and distribution of gene clusters required for synthesis of sphingolipid metabolism inhibitors in diverse species of the filamentous fungus Fusarium.</title>
        <authorList>
            <person name="Kim H.S."/>
            <person name="Lohmar J.M."/>
            <person name="Busman M."/>
            <person name="Brown D.W."/>
            <person name="Naumann T.A."/>
            <person name="Divon H.H."/>
            <person name="Lysoe E."/>
            <person name="Uhlig S."/>
            <person name="Proctor R.H."/>
        </authorList>
    </citation>
    <scope>NUCLEOTIDE SEQUENCE</scope>
    <source>
        <strain evidence="2">NRRL 22465</strain>
    </source>
</reference>
<feature type="compositionally biased region" description="Low complexity" evidence="1">
    <location>
        <begin position="94"/>
        <end position="113"/>
    </location>
</feature>
<accession>A0A8H4UG64</accession>
<organism evidence="2 3">
    <name type="scientific">Fusarium zealandicum</name>
    <dbReference type="NCBI Taxonomy" id="1053134"/>
    <lineage>
        <taxon>Eukaryota</taxon>
        <taxon>Fungi</taxon>
        <taxon>Dikarya</taxon>
        <taxon>Ascomycota</taxon>
        <taxon>Pezizomycotina</taxon>
        <taxon>Sordariomycetes</taxon>
        <taxon>Hypocreomycetidae</taxon>
        <taxon>Hypocreales</taxon>
        <taxon>Nectriaceae</taxon>
        <taxon>Fusarium</taxon>
        <taxon>Fusarium staphyleae species complex</taxon>
    </lineage>
</organism>
<evidence type="ECO:0000313" key="3">
    <source>
        <dbReference type="Proteomes" id="UP000635477"/>
    </source>
</evidence>
<keyword evidence="3" id="KW-1185">Reference proteome</keyword>
<sequence length="208" mass="23702">MAPQHYSYDHDAPGPSSSSWQRSSPREAERSSKGSSRDHRRRRSEKHSTKDDKRSKRRTERDEPAYNAGSSSQAGEQSERYDSIYRSYDPQLHAAGSSTSWASSSYASWDPASQPSEYDQDYLNDDRAQAASPATYGVEYETQDLSSRMGDMEINDTSYSQATYDEAGSYESYPYPEQQQEEASTEDPSAPQPKDRVSRKHRRHSSRR</sequence>
<protein>
    <submittedName>
        <fullName evidence="2">Uncharacterized protein</fullName>
    </submittedName>
</protein>
<dbReference type="AlphaFoldDB" id="A0A8H4UG64"/>
<evidence type="ECO:0000313" key="2">
    <source>
        <dbReference type="EMBL" id="KAF4975553.1"/>
    </source>
</evidence>
<feature type="compositionally biased region" description="Basic and acidic residues" evidence="1">
    <location>
        <begin position="46"/>
        <end position="64"/>
    </location>
</feature>
<feature type="compositionally biased region" description="Low complexity" evidence="1">
    <location>
        <begin position="169"/>
        <end position="178"/>
    </location>
</feature>
<feature type="compositionally biased region" description="Basic residues" evidence="1">
    <location>
        <begin position="197"/>
        <end position="208"/>
    </location>
</feature>
<reference evidence="2" key="2">
    <citation type="submission" date="2020-05" db="EMBL/GenBank/DDBJ databases">
        <authorList>
            <person name="Kim H.-S."/>
            <person name="Proctor R.H."/>
            <person name="Brown D.W."/>
        </authorList>
    </citation>
    <scope>NUCLEOTIDE SEQUENCE</scope>
    <source>
        <strain evidence="2">NRRL 22465</strain>
    </source>
</reference>
<name>A0A8H4UG64_9HYPO</name>
<dbReference type="EMBL" id="JABEYC010000629">
    <property type="protein sequence ID" value="KAF4975553.1"/>
    <property type="molecule type" value="Genomic_DNA"/>
</dbReference>
<evidence type="ECO:0000256" key="1">
    <source>
        <dbReference type="SAM" id="MobiDB-lite"/>
    </source>
</evidence>
<feature type="compositionally biased region" description="Basic and acidic residues" evidence="1">
    <location>
        <begin position="24"/>
        <end position="37"/>
    </location>
</feature>
<gene>
    <name evidence="2" type="ORF">FZEAL_7668</name>
</gene>
<feature type="region of interest" description="Disordered" evidence="1">
    <location>
        <begin position="1"/>
        <end position="208"/>
    </location>
</feature>